<evidence type="ECO:0000259" key="4">
    <source>
        <dbReference type="PROSITE" id="PS51000"/>
    </source>
</evidence>
<evidence type="ECO:0000256" key="2">
    <source>
        <dbReference type="ARBA" id="ARBA00023125"/>
    </source>
</evidence>
<protein>
    <submittedName>
        <fullName evidence="5">DeoR family transcriptional regulator</fullName>
    </submittedName>
</protein>
<dbReference type="KEGG" id="mprt:ET475_09770"/>
<dbReference type="Pfam" id="PF08220">
    <property type="entry name" value="HTH_DeoR"/>
    <property type="match status" value="1"/>
</dbReference>
<evidence type="ECO:0000313" key="5">
    <source>
        <dbReference type="EMBL" id="QAY60246.1"/>
    </source>
</evidence>
<keyword evidence="3" id="KW-0804">Transcription</keyword>
<dbReference type="PRINTS" id="PR00037">
    <property type="entry name" value="HTHLACR"/>
</dbReference>
<dbReference type="InterPro" id="IPR011991">
    <property type="entry name" value="ArsR-like_HTH"/>
</dbReference>
<reference evidence="5 6" key="1">
    <citation type="submission" date="2019-01" db="EMBL/GenBank/DDBJ databases">
        <title>Genome sequencing of strain DFW100M-13.</title>
        <authorList>
            <person name="Heo J."/>
            <person name="Kim S.-J."/>
            <person name="Kim J.-S."/>
            <person name="Hong S.-B."/>
            <person name="Kwon S.-W."/>
        </authorList>
    </citation>
    <scope>NUCLEOTIDE SEQUENCE [LARGE SCALE GENOMIC DNA]</scope>
    <source>
        <strain evidence="5 6">DFW100M-13</strain>
    </source>
</reference>
<sequence length="371" mass="39791">MTEQTHAPLPPARRMHILASLARDGVVRVSQLTEELGVTPVTLRRDLAEMEELGLLVRVHGGAVTPREDSAATPSDTVDGVTPPAVATGEIAVLVPSMGFYWPGVVHGMEAEARRRGYRLRVRAASYELTDERPVLERLLAAADVRGVIAAPNPDTPYAQDVIDWLGERTIPSVLVEREALSMPGRVPVESATSDHALGAVLAARHLAELGHQRVGLILSRDSPTGRKIARGWEAACTELALTPSQHFEEVFPPRSSPEFSVAVDAVLDTILANGVTGLLVHSDPEAMALIDLALARGLSVPDDLSVIAYDDEVASMFTPPLTAVRPPREEVGAAAVDLLVRRLEGRDRAVHRVSLSPMLNVRQSTAQPAG</sequence>
<dbReference type="RefSeq" id="WP_129389254.1">
    <property type="nucleotide sequence ID" value="NZ_CP035494.1"/>
</dbReference>
<dbReference type="PROSITE" id="PS00894">
    <property type="entry name" value="HTH_DEOR_1"/>
    <property type="match status" value="1"/>
</dbReference>
<dbReference type="CDD" id="cd00090">
    <property type="entry name" value="HTH_ARSR"/>
    <property type="match status" value="1"/>
</dbReference>
<dbReference type="InterPro" id="IPR028082">
    <property type="entry name" value="Peripla_BP_I"/>
</dbReference>
<dbReference type="GO" id="GO:0003700">
    <property type="term" value="F:DNA-binding transcription factor activity"/>
    <property type="evidence" value="ECO:0007669"/>
    <property type="project" value="InterPro"/>
</dbReference>
<dbReference type="InterPro" id="IPR036390">
    <property type="entry name" value="WH_DNA-bd_sf"/>
</dbReference>
<keyword evidence="2" id="KW-0238">DNA-binding</keyword>
<dbReference type="GO" id="GO:0000976">
    <property type="term" value="F:transcription cis-regulatory region binding"/>
    <property type="evidence" value="ECO:0007669"/>
    <property type="project" value="TreeGrafter"/>
</dbReference>
<dbReference type="InterPro" id="IPR018356">
    <property type="entry name" value="Tscrpt_reg_HTH_DeoR_CS"/>
</dbReference>
<evidence type="ECO:0000256" key="1">
    <source>
        <dbReference type="ARBA" id="ARBA00023015"/>
    </source>
</evidence>
<dbReference type="PANTHER" id="PTHR30146">
    <property type="entry name" value="LACI-RELATED TRANSCRIPTIONAL REPRESSOR"/>
    <property type="match status" value="1"/>
</dbReference>
<dbReference type="Gene3D" id="3.40.50.2300">
    <property type="match status" value="2"/>
</dbReference>
<dbReference type="PROSITE" id="PS51000">
    <property type="entry name" value="HTH_DEOR_2"/>
    <property type="match status" value="1"/>
</dbReference>
<name>A0A4P6EEP8_9MICO</name>
<dbReference type="SUPFAM" id="SSF46785">
    <property type="entry name" value="Winged helix' DNA-binding domain"/>
    <property type="match status" value="1"/>
</dbReference>
<proteinExistence type="predicted"/>
<dbReference type="Proteomes" id="UP000293995">
    <property type="component" value="Chromosome"/>
</dbReference>
<gene>
    <name evidence="5" type="ORF">ET475_09770</name>
</gene>
<evidence type="ECO:0000256" key="3">
    <source>
        <dbReference type="ARBA" id="ARBA00023163"/>
    </source>
</evidence>
<evidence type="ECO:0000313" key="6">
    <source>
        <dbReference type="Proteomes" id="UP000293995"/>
    </source>
</evidence>
<dbReference type="SUPFAM" id="SSF53822">
    <property type="entry name" value="Periplasmic binding protein-like I"/>
    <property type="match status" value="1"/>
</dbReference>
<dbReference type="OrthoDB" id="3252280at2"/>
<dbReference type="Gene3D" id="1.10.10.10">
    <property type="entry name" value="Winged helix-like DNA-binding domain superfamily/Winged helix DNA-binding domain"/>
    <property type="match status" value="1"/>
</dbReference>
<dbReference type="InterPro" id="IPR046335">
    <property type="entry name" value="LacI/GalR-like_sensor"/>
</dbReference>
<dbReference type="InterPro" id="IPR036388">
    <property type="entry name" value="WH-like_DNA-bd_sf"/>
</dbReference>
<accession>A0A4P6EEP8</accession>
<dbReference type="AlphaFoldDB" id="A0A4P6EEP8"/>
<keyword evidence="1" id="KW-0805">Transcription regulation</keyword>
<feature type="domain" description="HTH deoR-type" evidence="4">
    <location>
        <begin position="10"/>
        <end position="65"/>
    </location>
</feature>
<dbReference type="EMBL" id="CP035494">
    <property type="protein sequence ID" value="QAY60246.1"/>
    <property type="molecule type" value="Genomic_DNA"/>
</dbReference>
<dbReference type="InterPro" id="IPR001034">
    <property type="entry name" value="DeoR_HTH"/>
</dbReference>
<dbReference type="Pfam" id="PF13377">
    <property type="entry name" value="Peripla_BP_3"/>
    <property type="match status" value="1"/>
</dbReference>
<organism evidence="5 6">
    <name type="scientific">Microbacterium protaetiae</name>
    <dbReference type="NCBI Taxonomy" id="2509458"/>
    <lineage>
        <taxon>Bacteria</taxon>
        <taxon>Bacillati</taxon>
        <taxon>Actinomycetota</taxon>
        <taxon>Actinomycetes</taxon>
        <taxon>Micrococcales</taxon>
        <taxon>Microbacteriaceae</taxon>
        <taxon>Microbacterium</taxon>
    </lineage>
</organism>
<keyword evidence="6" id="KW-1185">Reference proteome</keyword>
<dbReference type="SMART" id="SM00420">
    <property type="entry name" value="HTH_DEOR"/>
    <property type="match status" value="1"/>
</dbReference>
<dbReference type="PANTHER" id="PTHR30146:SF155">
    <property type="entry name" value="ALANINE RACEMASE"/>
    <property type="match status" value="1"/>
</dbReference>